<dbReference type="EMBL" id="CP065321">
    <property type="protein sequence ID" value="QQR31321.1"/>
    <property type="molecule type" value="Genomic_DNA"/>
</dbReference>
<dbReference type="RefSeq" id="WP_157130658.1">
    <property type="nucleotide sequence ID" value="NZ_CP021422.1"/>
</dbReference>
<dbReference type="Proteomes" id="UP000596035">
    <property type="component" value="Chromosome"/>
</dbReference>
<accession>A0AA92L9A6</accession>
<dbReference type="AlphaFoldDB" id="A0AA92L9A6"/>
<name>A0AA92L9A6_9FIRM</name>
<organism evidence="1 2">
    <name type="scientific">Acutalibacter muris</name>
    <dbReference type="NCBI Taxonomy" id="1796620"/>
    <lineage>
        <taxon>Bacteria</taxon>
        <taxon>Bacillati</taxon>
        <taxon>Bacillota</taxon>
        <taxon>Clostridia</taxon>
        <taxon>Eubacteriales</taxon>
        <taxon>Acutalibacteraceae</taxon>
        <taxon>Acutalibacter</taxon>
    </lineage>
</organism>
<evidence type="ECO:0000313" key="2">
    <source>
        <dbReference type="Proteomes" id="UP000596035"/>
    </source>
</evidence>
<sequence length="99" mass="11282">MDSQLCSLPSGAAGYVKAAPYGFWERYEKSRSCGSLTFSELMGGQPGIQLIRNHTFGNYQFYFLYISNKFFAKAIDNNNHRYYNIFAQANILKRGTDVT</sequence>
<reference evidence="1 2" key="1">
    <citation type="submission" date="2020-11" db="EMBL/GenBank/DDBJ databases">
        <title>Closed and high quality bacterial genomes of the OMM12 community.</title>
        <authorList>
            <person name="Marbouty M."/>
            <person name="Lamy-Besnier Q."/>
            <person name="Debarbieux L."/>
            <person name="Koszul R."/>
        </authorList>
    </citation>
    <scope>NUCLEOTIDE SEQUENCE [LARGE SCALE GENOMIC DNA]</scope>
    <source>
        <strain evidence="1 2">KB18</strain>
    </source>
</reference>
<gene>
    <name evidence="1" type="ORF">I5Q82_06525</name>
</gene>
<proteinExistence type="predicted"/>
<protein>
    <submittedName>
        <fullName evidence="1">Uncharacterized protein</fullName>
    </submittedName>
</protein>
<evidence type="ECO:0000313" key="1">
    <source>
        <dbReference type="EMBL" id="QQR31321.1"/>
    </source>
</evidence>